<dbReference type="Pfam" id="PF04230">
    <property type="entry name" value="PS_pyruv_trans"/>
    <property type="match status" value="1"/>
</dbReference>
<accession>A0ABV3XVE3</accession>
<dbReference type="Proteomes" id="UP001560019">
    <property type="component" value="Unassembled WGS sequence"/>
</dbReference>
<dbReference type="InterPro" id="IPR007345">
    <property type="entry name" value="Polysacch_pyruvyl_Trfase"/>
</dbReference>
<feature type="domain" description="Polysaccharide pyruvyl transferase" evidence="1">
    <location>
        <begin position="71"/>
        <end position="311"/>
    </location>
</feature>
<dbReference type="PANTHER" id="PTHR36836:SF1">
    <property type="entry name" value="COLANIC ACID BIOSYNTHESIS PROTEIN WCAK"/>
    <property type="match status" value="1"/>
</dbReference>
<dbReference type="EMBL" id="JBEHHI010000002">
    <property type="protein sequence ID" value="MEX5729049.1"/>
    <property type="molecule type" value="Genomic_DNA"/>
</dbReference>
<evidence type="ECO:0000313" key="3">
    <source>
        <dbReference type="Proteomes" id="UP001560019"/>
    </source>
</evidence>
<proteinExistence type="predicted"/>
<keyword evidence="3" id="KW-1185">Reference proteome</keyword>
<organism evidence="2 3">
    <name type="scientific">Rhodovulum iodosum</name>
    <dbReference type="NCBI Taxonomy" id="68291"/>
    <lineage>
        <taxon>Bacteria</taxon>
        <taxon>Pseudomonadati</taxon>
        <taxon>Pseudomonadota</taxon>
        <taxon>Alphaproteobacteria</taxon>
        <taxon>Rhodobacterales</taxon>
        <taxon>Paracoccaceae</taxon>
        <taxon>Rhodovulum</taxon>
    </lineage>
</organism>
<protein>
    <recommendedName>
        <fullName evidence="1">Polysaccharide pyruvyl transferase domain-containing protein</fullName>
    </recommendedName>
</protein>
<sequence>MKAVILNFTGGRENWGCQATSWGLHAFLARRLAPVGLRELSVVPFLPRHRIDRAIERRHGARIAAIQGDPAPAADDLRFLEGLAARRFGPLLDRVRGADLVVFQGEGTMGAPALYRRVAFFTLPVLARHLYGKPVFSLNQSFVTESAADAARARAIFGGFDMVALREFRSYSLVRGLGLEGALLCPDMAFVAPQDATRPPAGLPSGGYFCVTGSAALAGYDVAAYLDGLKRIADAHGLMPVFLYSRPLDRALYDSAVAAWGPAACRAISSRDAPDFRALLPVLKGAALVVGGRYHSSVSALSQGTPVIPTAGNSHKAEGLSALMGCDIPVLEHDRPEALAARADAILAAPGAARAEVAEGMARVRARIDAFGEHLAAAASARLSGRAAPPPPAMLRPAPELLQSTPTNAALYRGRAGAGLVRRWHRDDAVRAGEDLRRKLSLAHNLAVYDVPTRRL</sequence>
<comment type="caution">
    <text evidence="2">The sequence shown here is derived from an EMBL/GenBank/DDBJ whole genome shotgun (WGS) entry which is preliminary data.</text>
</comment>
<evidence type="ECO:0000259" key="1">
    <source>
        <dbReference type="Pfam" id="PF04230"/>
    </source>
</evidence>
<name>A0ABV3XVE3_9RHOB</name>
<gene>
    <name evidence="2" type="ORF">Ga0609869_002402</name>
</gene>
<evidence type="ECO:0000313" key="2">
    <source>
        <dbReference type="EMBL" id="MEX5729049.1"/>
    </source>
</evidence>
<dbReference type="RefSeq" id="WP_125404189.1">
    <property type="nucleotide sequence ID" value="NZ_JBEHHI010000002.1"/>
</dbReference>
<dbReference type="PANTHER" id="PTHR36836">
    <property type="entry name" value="COLANIC ACID BIOSYNTHESIS PROTEIN WCAK"/>
    <property type="match status" value="1"/>
</dbReference>
<reference evidence="2 3" key="1">
    <citation type="submission" date="2024-06" db="EMBL/GenBank/DDBJ databases">
        <title>Genome of Rhodovulum iodosum, a marine photoferrotroph.</title>
        <authorList>
            <person name="Bianchini G."/>
            <person name="Nikeleit V."/>
            <person name="Kappler A."/>
            <person name="Bryce C."/>
            <person name="Sanchez-Baracaldo P."/>
        </authorList>
    </citation>
    <scope>NUCLEOTIDE SEQUENCE [LARGE SCALE GENOMIC DNA]</scope>
    <source>
        <strain evidence="2 3">UT/N1</strain>
    </source>
</reference>